<dbReference type="AlphaFoldDB" id="A0A7R9GKI7"/>
<name>A0A7R9GKI7_9CRUS</name>
<gene>
    <name evidence="2" type="ORF">NMOB1V02_LOCUS13474</name>
</gene>
<dbReference type="PANTHER" id="PTHR12758">
    <property type="entry name" value="APOPTOSIS INHIBITOR 5-RELATED"/>
    <property type="match status" value="1"/>
</dbReference>
<evidence type="ECO:0000313" key="3">
    <source>
        <dbReference type="Proteomes" id="UP000678499"/>
    </source>
</evidence>
<keyword evidence="1" id="KW-0053">Apoptosis</keyword>
<feature type="non-terminal residue" evidence="2">
    <location>
        <position position="1"/>
    </location>
</feature>
<dbReference type="Proteomes" id="UP000678499">
    <property type="component" value="Unassembled WGS sequence"/>
</dbReference>
<protein>
    <submittedName>
        <fullName evidence="2">Uncharacterized protein</fullName>
    </submittedName>
</protein>
<reference evidence="2" key="1">
    <citation type="submission" date="2020-11" db="EMBL/GenBank/DDBJ databases">
        <authorList>
            <person name="Tran Van P."/>
        </authorList>
    </citation>
    <scope>NUCLEOTIDE SEQUENCE</scope>
</reference>
<dbReference type="EMBL" id="CAJPEX010026868">
    <property type="protein sequence ID" value="CAG0926024.1"/>
    <property type="molecule type" value="Genomic_DNA"/>
</dbReference>
<evidence type="ECO:0000256" key="1">
    <source>
        <dbReference type="ARBA" id="ARBA00022703"/>
    </source>
</evidence>
<dbReference type="GO" id="GO:0003723">
    <property type="term" value="F:RNA binding"/>
    <property type="evidence" value="ECO:0007669"/>
    <property type="project" value="TreeGrafter"/>
</dbReference>
<dbReference type="InterPro" id="IPR008383">
    <property type="entry name" value="API5"/>
</dbReference>
<organism evidence="2">
    <name type="scientific">Notodromas monacha</name>
    <dbReference type="NCBI Taxonomy" id="399045"/>
    <lineage>
        <taxon>Eukaryota</taxon>
        <taxon>Metazoa</taxon>
        <taxon>Ecdysozoa</taxon>
        <taxon>Arthropoda</taxon>
        <taxon>Crustacea</taxon>
        <taxon>Oligostraca</taxon>
        <taxon>Ostracoda</taxon>
        <taxon>Podocopa</taxon>
        <taxon>Podocopida</taxon>
        <taxon>Cypridocopina</taxon>
        <taxon>Cypridoidea</taxon>
        <taxon>Cyprididae</taxon>
        <taxon>Notodromas</taxon>
    </lineage>
</organism>
<feature type="non-terminal residue" evidence="2">
    <location>
        <position position="108"/>
    </location>
</feature>
<dbReference type="Pfam" id="PF05918">
    <property type="entry name" value="API5"/>
    <property type="match status" value="1"/>
</dbReference>
<dbReference type="OrthoDB" id="19224at2759"/>
<keyword evidence="3" id="KW-1185">Reference proteome</keyword>
<dbReference type="GO" id="GO:0043066">
    <property type="term" value="P:negative regulation of apoptotic process"/>
    <property type="evidence" value="ECO:0007669"/>
    <property type="project" value="TreeGrafter"/>
</dbReference>
<dbReference type="GO" id="GO:0005634">
    <property type="term" value="C:nucleus"/>
    <property type="evidence" value="ECO:0007669"/>
    <property type="project" value="TreeGrafter"/>
</dbReference>
<dbReference type="PANTHER" id="PTHR12758:SF19">
    <property type="entry name" value="APOPTOSIS INHIBITOR 5"/>
    <property type="match status" value="1"/>
</dbReference>
<proteinExistence type="predicted"/>
<sequence>RDAPENVFKIADVLAQLSQSDDNLELGVVFNALVSIFSIDPKETIRGIFGQVQQNEQEIIRERCLKFMTAKMQVWIEGGSMTKEVEEVITQEARKCLPDLNANEFLIL</sequence>
<accession>A0A7R9GKI7</accession>
<evidence type="ECO:0000313" key="2">
    <source>
        <dbReference type="EMBL" id="CAD7285872.1"/>
    </source>
</evidence>
<dbReference type="GO" id="GO:0006915">
    <property type="term" value="P:apoptotic process"/>
    <property type="evidence" value="ECO:0007669"/>
    <property type="project" value="UniProtKB-KW"/>
</dbReference>
<dbReference type="EMBL" id="OA908905">
    <property type="protein sequence ID" value="CAD7285872.1"/>
    <property type="molecule type" value="Genomic_DNA"/>
</dbReference>